<accession>A0A5D0G771</accession>
<sequence>MSNSPKKTVWSLQDNKRTEEQREAFKPTGKKPRNKTLQYILVFILVLLVMSFLLIQIYEETLETCIVDTFCINSNDNILLYTLYVFVNMSMVILAIAGAYVIGKKLGNYFKV</sequence>
<dbReference type="RefSeq" id="WP_148455276.1">
    <property type="nucleotide sequence ID" value="NZ_VSFC01000043.1"/>
</dbReference>
<evidence type="ECO:0000313" key="3">
    <source>
        <dbReference type="EMBL" id="TYA54788.1"/>
    </source>
</evidence>
<feature type="transmembrane region" description="Helical" evidence="2">
    <location>
        <begin position="78"/>
        <end position="102"/>
    </location>
</feature>
<dbReference type="EMBL" id="VSFC01000043">
    <property type="protein sequence ID" value="TYA54788.1"/>
    <property type="molecule type" value="Genomic_DNA"/>
</dbReference>
<evidence type="ECO:0000313" key="4">
    <source>
        <dbReference type="Proteomes" id="UP000324550"/>
    </source>
</evidence>
<feature type="transmembrane region" description="Helical" evidence="2">
    <location>
        <begin position="39"/>
        <end position="58"/>
    </location>
</feature>
<evidence type="ECO:0000256" key="2">
    <source>
        <dbReference type="SAM" id="Phobius"/>
    </source>
</evidence>
<proteinExistence type="predicted"/>
<reference evidence="3 4" key="1">
    <citation type="submission" date="2019-08" db="EMBL/GenBank/DDBJ databases">
        <title>Formosa sediminis sp. nov., isolated from marine sediment.</title>
        <authorList>
            <person name="Cao W.R."/>
        </authorList>
    </citation>
    <scope>NUCLEOTIDE SEQUENCE [LARGE SCALE GENOMIC DNA]</scope>
    <source>
        <strain evidence="3 4">1494</strain>
    </source>
</reference>
<dbReference type="OrthoDB" id="1442903at2"/>
<feature type="compositionally biased region" description="Polar residues" evidence="1">
    <location>
        <begin position="1"/>
        <end position="13"/>
    </location>
</feature>
<name>A0A5D0G771_9FLAO</name>
<keyword evidence="2" id="KW-0472">Membrane</keyword>
<dbReference type="AlphaFoldDB" id="A0A5D0G771"/>
<keyword evidence="2" id="KW-0812">Transmembrane</keyword>
<protein>
    <submittedName>
        <fullName evidence="3">Uncharacterized protein</fullName>
    </submittedName>
</protein>
<feature type="region of interest" description="Disordered" evidence="1">
    <location>
        <begin position="1"/>
        <end position="31"/>
    </location>
</feature>
<feature type="compositionally biased region" description="Basic and acidic residues" evidence="1">
    <location>
        <begin position="14"/>
        <end position="25"/>
    </location>
</feature>
<dbReference type="Proteomes" id="UP000324550">
    <property type="component" value="Unassembled WGS sequence"/>
</dbReference>
<gene>
    <name evidence="3" type="ORF">FVF61_08430</name>
</gene>
<organism evidence="3 4">
    <name type="scientific">Formosa maritima</name>
    <dbReference type="NCBI Taxonomy" id="2592046"/>
    <lineage>
        <taxon>Bacteria</taxon>
        <taxon>Pseudomonadati</taxon>
        <taxon>Bacteroidota</taxon>
        <taxon>Flavobacteriia</taxon>
        <taxon>Flavobacteriales</taxon>
        <taxon>Flavobacteriaceae</taxon>
        <taxon>Formosa</taxon>
    </lineage>
</organism>
<keyword evidence="4" id="KW-1185">Reference proteome</keyword>
<comment type="caution">
    <text evidence="3">The sequence shown here is derived from an EMBL/GenBank/DDBJ whole genome shotgun (WGS) entry which is preliminary data.</text>
</comment>
<evidence type="ECO:0000256" key="1">
    <source>
        <dbReference type="SAM" id="MobiDB-lite"/>
    </source>
</evidence>
<keyword evidence="2" id="KW-1133">Transmembrane helix</keyword>